<name>A0AAV5SYP7_9BILA</name>
<evidence type="ECO:0008006" key="4">
    <source>
        <dbReference type="Google" id="ProtNLM"/>
    </source>
</evidence>
<comment type="caution">
    <text evidence="2">The sequence shown here is derived from an EMBL/GenBank/DDBJ whole genome shotgun (WGS) entry which is preliminary data.</text>
</comment>
<dbReference type="InterPro" id="IPR037176">
    <property type="entry name" value="Osmotin/thaumatin-like_sf"/>
</dbReference>
<accession>A0AAV5SYP7</accession>
<evidence type="ECO:0000313" key="2">
    <source>
        <dbReference type="EMBL" id="GMS86474.1"/>
    </source>
</evidence>
<dbReference type="AlphaFoldDB" id="A0AAV5SYP7"/>
<feature type="non-terminal residue" evidence="2">
    <location>
        <position position="1"/>
    </location>
</feature>
<evidence type="ECO:0000256" key="1">
    <source>
        <dbReference type="SAM" id="SignalP"/>
    </source>
</evidence>
<sequence>DMRSLLLVLLIVAAVSSTANIVLIMQNACPYDVNLHVVDADNVVHAGVFAQGWQLLTMEYYTSEVWIKNGVDGKTKAHLRITPTFGSHYSIDVTDGFDTGMRFSPTVVDPVGETILTCASADCFAPATKKGTGSKYGGDFYFTFCPSL</sequence>
<dbReference type="EMBL" id="BTSX01000002">
    <property type="protein sequence ID" value="GMS86474.1"/>
    <property type="molecule type" value="Genomic_DNA"/>
</dbReference>
<keyword evidence="3" id="KW-1185">Reference proteome</keyword>
<feature type="signal peptide" evidence="1">
    <location>
        <begin position="1"/>
        <end position="17"/>
    </location>
</feature>
<gene>
    <name evidence="2" type="ORF">PENTCL1PPCAC_8649</name>
</gene>
<reference evidence="2" key="1">
    <citation type="submission" date="2023-10" db="EMBL/GenBank/DDBJ databases">
        <title>Genome assembly of Pristionchus species.</title>
        <authorList>
            <person name="Yoshida K."/>
            <person name="Sommer R.J."/>
        </authorList>
    </citation>
    <scope>NUCLEOTIDE SEQUENCE</scope>
    <source>
        <strain evidence="2">RS0144</strain>
    </source>
</reference>
<evidence type="ECO:0000313" key="3">
    <source>
        <dbReference type="Proteomes" id="UP001432027"/>
    </source>
</evidence>
<proteinExistence type="predicted"/>
<keyword evidence="1" id="KW-0732">Signal</keyword>
<dbReference type="SUPFAM" id="SSF49870">
    <property type="entry name" value="Osmotin, thaumatin-like protein"/>
    <property type="match status" value="1"/>
</dbReference>
<dbReference type="Proteomes" id="UP001432027">
    <property type="component" value="Unassembled WGS sequence"/>
</dbReference>
<organism evidence="2 3">
    <name type="scientific">Pristionchus entomophagus</name>
    <dbReference type="NCBI Taxonomy" id="358040"/>
    <lineage>
        <taxon>Eukaryota</taxon>
        <taxon>Metazoa</taxon>
        <taxon>Ecdysozoa</taxon>
        <taxon>Nematoda</taxon>
        <taxon>Chromadorea</taxon>
        <taxon>Rhabditida</taxon>
        <taxon>Rhabditina</taxon>
        <taxon>Diplogasteromorpha</taxon>
        <taxon>Diplogasteroidea</taxon>
        <taxon>Neodiplogasteridae</taxon>
        <taxon>Pristionchus</taxon>
    </lineage>
</organism>
<feature type="chain" id="PRO_5043316143" description="DOMON domain-containing protein" evidence="1">
    <location>
        <begin position="18"/>
        <end position="148"/>
    </location>
</feature>
<protein>
    <recommendedName>
        <fullName evidence="4">DOMON domain-containing protein</fullName>
    </recommendedName>
</protein>